<evidence type="ECO:0000256" key="1">
    <source>
        <dbReference type="SAM" id="SignalP"/>
    </source>
</evidence>
<dbReference type="RefSeq" id="WP_319953431.1">
    <property type="nucleotide sequence ID" value="NZ_JAXAVX010000002.1"/>
</dbReference>
<feature type="domain" description="DUF305" evidence="2">
    <location>
        <begin position="57"/>
        <end position="215"/>
    </location>
</feature>
<dbReference type="EMBL" id="JAXAVX010000002">
    <property type="protein sequence ID" value="MDX8151279.1"/>
    <property type="molecule type" value="Genomic_DNA"/>
</dbReference>
<sequence length="233" mass="24459">MPSTSTTHHRRSRIAPVLLTSAAVAALALAGCGSGGDHAGHGGGASTATTTSRADVDAAFVAQMVPHHEMAVEMAELVPRRSERAELRTLARQVIATQEAEIVRLRTIADRLGVRLPAGDGGHDAHAAHGGGALERDAATLRLSVDEMGMSMDMAALERSKRFDRDFIDAMIPHHQGAIRMARAVLVAGADPETRELAKAIVEEQAQEIAEMNAWRRAWFGAASPAGGVPGAG</sequence>
<accession>A0ABU4VJI0</accession>
<proteinExistence type="predicted"/>
<dbReference type="PANTHER" id="PTHR36933:SF1">
    <property type="entry name" value="SLL0788 PROTEIN"/>
    <property type="match status" value="1"/>
</dbReference>
<feature type="signal peptide" evidence="1">
    <location>
        <begin position="1"/>
        <end position="30"/>
    </location>
</feature>
<protein>
    <submittedName>
        <fullName evidence="3">DUF305 domain-containing protein</fullName>
    </submittedName>
</protein>
<keyword evidence="1" id="KW-0732">Signal</keyword>
<dbReference type="InterPro" id="IPR012347">
    <property type="entry name" value="Ferritin-like"/>
</dbReference>
<keyword evidence="4" id="KW-1185">Reference proteome</keyword>
<feature type="chain" id="PRO_5046393611" evidence="1">
    <location>
        <begin position="31"/>
        <end position="233"/>
    </location>
</feature>
<dbReference type="PANTHER" id="PTHR36933">
    <property type="entry name" value="SLL0788 PROTEIN"/>
    <property type="match status" value="1"/>
</dbReference>
<comment type="caution">
    <text evidence="3">The sequence shown here is derived from an EMBL/GenBank/DDBJ whole genome shotgun (WGS) entry which is preliminary data.</text>
</comment>
<dbReference type="InterPro" id="IPR005183">
    <property type="entry name" value="DUF305_CopM-like"/>
</dbReference>
<dbReference type="Proteomes" id="UP001277761">
    <property type="component" value="Unassembled WGS sequence"/>
</dbReference>
<name>A0ABU4VJI0_9ACTN</name>
<reference evidence="3 4" key="1">
    <citation type="submission" date="2023-11" db="EMBL/GenBank/DDBJ databases">
        <authorList>
            <person name="Xu M."/>
            <person name="Jiang T."/>
        </authorList>
    </citation>
    <scope>NUCLEOTIDE SEQUENCE [LARGE SCALE GENOMIC DNA]</scope>
    <source>
        <strain evidence="3 4">SD</strain>
    </source>
</reference>
<evidence type="ECO:0000313" key="3">
    <source>
        <dbReference type="EMBL" id="MDX8151279.1"/>
    </source>
</evidence>
<organism evidence="3 4">
    <name type="scientific">Patulibacter brassicae</name>
    <dbReference type="NCBI Taxonomy" id="1705717"/>
    <lineage>
        <taxon>Bacteria</taxon>
        <taxon>Bacillati</taxon>
        <taxon>Actinomycetota</taxon>
        <taxon>Thermoleophilia</taxon>
        <taxon>Solirubrobacterales</taxon>
        <taxon>Patulibacteraceae</taxon>
        <taxon>Patulibacter</taxon>
    </lineage>
</organism>
<dbReference type="Pfam" id="PF03713">
    <property type="entry name" value="DUF305"/>
    <property type="match status" value="1"/>
</dbReference>
<evidence type="ECO:0000259" key="2">
    <source>
        <dbReference type="Pfam" id="PF03713"/>
    </source>
</evidence>
<evidence type="ECO:0000313" key="4">
    <source>
        <dbReference type="Proteomes" id="UP001277761"/>
    </source>
</evidence>
<gene>
    <name evidence="3" type="ORF">SK069_06735</name>
</gene>
<dbReference type="Gene3D" id="1.20.1260.10">
    <property type="match status" value="1"/>
</dbReference>